<feature type="active site" description="Proton acceptor" evidence="1">
    <location>
        <position position="163"/>
    </location>
</feature>
<feature type="binding site" evidence="1">
    <location>
        <position position="42"/>
    </location>
    <ligand>
        <name>S-adenosyl-L-methionine</name>
        <dbReference type="ChEBI" id="CHEBI:59789"/>
    </ligand>
</feature>
<feature type="binding site" evidence="1">
    <location>
        <position position="19"/>
    </location>
    <ligand>
        <name>S-adenosyl-L-methionine</name>
        <dbReference type="ChEBI" id="CHEBI:59789"/>
    </ligand>
</feature>
<dbReference type="Gene3D" id="3.40.50.150">
    <property type="entry name" value="Vaccinia Virus protein VP39"/>
    <property type="match status" value="1"/>
</dbReference>
<comment type="function">
    <text evidence="1">Specifically methylates the adenine in position 2030 of 23S rRNA.</text>
</comment>
<dbReference type="GO" id="GO:0070475">
    <property type="term" value="P:rRNA base methylation"/>
    <property type="evidence" value="ECO:0007669"/>
    <property type="project" value="UniProtKB-UniRule"/>
</dbReference>
<dbReference type="Pfam" id="PF04378">
    <property type="entry name" value="RsmJ"/>
    <property type="match status" value="1"/>
</dbReference>
<feature type="binding site" evidence="1">
    <location>
        <position position="117"/>
    </location>
    <ligand>
        <name>S-adenosyl-L-methionine</name>
        <dbReference type="ChEBI" id="CHEBI:59789"/>
    </ligand>
</feature>
<dbReference type="AlphaFoldDB" id="A0A7C3I7S6"/>
<dbReference type="EC" id="2.1.1.266" evidence="1"/>
<keyword evidence="1 2" id="KW-0808">Transferase</keyword>
<comment type="similarity">
    <text evidence="1">Belongs to the RlmJ family.</text>
</comment>
<dbReference type="InterPro" id="IPR007473">
    <property type="entry name" value="RlmJ"/>
</dbReference>
<keyword evidence="1 2" id="KW-0489">Methyltransferase</keyword>
<keyword evidence="1" id="KW-0694">RNA-binding</keyword>
<evidence type="ECO:0000256" key="1">
    <source>
        <dbReference type="HAMAP-Rule" id="MF_00934"/>
    </source>
</evidence>
<gene>
    <name evidence="1" type="primary">rlmJ</name>
    <name evidence="2" type="ORF">ENS59_10705</name>
</gene>
<name>A0A7C3I7S6_9SPIR</name>
<keyword evidence="1" id="KW-0949">S-adenosyl-L-methionine</keyword>
<dbReference type="GO" id="GO:0005829">
    <property type="term" value="C:cytosol"/>
    <property type="evidence" value="ECO:0007669"/>
    <property type="project" value="TreeGrafter"/>
</dbReference>
<dbReference type="PANTHER" id="PTHR37426">
    <property type="entry name" value="RIBOSOMAL RNA LARGE SUBUNIT METHYLTRANSFERASE J"/>
    <property type="match status" value="1"/>
</dbReference>
<accession>A0A7C3I7S6</accession>
<keyword evidence="1" id="KW-0698">rRNA processing</keyword>
<dbReference type="GO" id="GO:0003723">
    <property type="term" value="F:RNA binding"/>
    <property type="evidence" value="ECO:0007669"/>
    <property type="project" value="UniProtKB-UniRule"/>
</dbReference>
<comment type="catalytic activity">
    <reaction evidence="1">
        <text>adenosine(2030) in 23S rRNA + S-adenosyl-L-methionine = N(6)-methyladenosine(2030) in 23S rRNA + S-adenosyl-L-homocysteine + H(+)</text>
        <dbReference type="Rhea" id="RHEA:43736"/>
        <dbReference type="Rhea" id="RHEA-COMP:10668"/>
        <dbReference type="Rhea" id="RHEA-COMP:10669"/>
        <dbReference type="ChEBI" id="CHEBI:15378"/>
        <dbReference type="ChEBI" id="CHEBI:57856"/>
        <dbReference type="ChEBI" id="CHEBI:59789"/>
        <dbReference type="ChEBI" id="CHEBI:74411"/>
        <dbReference type="ChEBI" id="CHEBI:74449"/>
        <dbReference type="EC" id="2.1.1.266"/>
    </reaction>
</comment>
<feature type="binding site" evidence="1">
    <location>
        <position position="99"/>
    </location>
    <ligand>
        <name>S-adenosyl-L-methionine</name>
        <dbReference type="ChEBI" id="CHEBI:59789"/>
    </ligand>
</feature>
<dbReference type="PANTHER" id="PTHR37426:SF1">
    <property type="entry name" value="RIBOSOMAL RNA LARGE SUBUNIT METHYLTRANSFERASE J"/>
    <property type="match status" value="1"/>
</dbReference>
<feature type="binding site" evidence="1">
    <location>
        <position position="163"/>
    </location>
    <ligand>
        <name>S-adenosyl-L-methionine</name>
        <dbReference type="ChEBI" id="CHEBI:59789"/>
    </ligand>
</feature>
<dbReference type="InterPro" id="IPR029063">
    <property type="entry name" value="SAM-dependent_MTases_sf"/>
</dbReference>
<evidence type="ECO:0000313" key="2">
    <source>
        <dbReference type="EMBL" id="HFH29962.1"/>
    </source>
</evidence>
<dbReference type="SUPFAM" id="SSF53335">
    <property type="entry name" value="S-adenosyl-L-methionine-dependent methyltransferases"/>
    <property type="match status" value="1"/>
</dbReference>
<protein>
    <recommendedName>
        <fullName evidence="1">Ribosomal RNA large subunit methyltransferase J</fullName>
        <ecNumber evidence="1">2.1.1.266</ecNumber>
    </recommendedName>
    <alternativeName>
        <fullName evidence="1">23S rRNA (adenine(2030)-N6)-methyltransferase</fullName>
    </alternativeName>
    <alternativeName>
        <fullName evidence="1">23S rRNA m6A2030 methyltransferase</fullName>
    </alternativeName>
</protein>
<dbReference type="EMBL" id="DSVL01000327">
    <property type="protein sequence ID" value="HFH29962.1"/>
    <property type="molecule type" value="Genomic_DNA"/>
</dbReference>
<feature type="site" description="Interaction with substrate rRNA" evidence="1">
    <location>
        <position position="4"/>
    </location>
</feature>
<proteinExistence type="inferred from homology"/>
<dbReference type="GO" id="GO:0036307">
    <property type="term" value="F:23S rRNA (adenine(2030)-N(6))-methyltransferase activity"/>
    <property type="evidence" value="ECO:0007669"/>
    <property type="project" value="UniProtKB-UniRule"/>
</dbReference>
<dbReference type="HAMAP" id="MF_00934">
    <property type="entry name" value="23SrRNA_methyltr_J"/>
    <property type="match status" value="1"/>
</dbReference>
<comment type="subunit">
    <text evidence="1">Monomer.</text>
</comment>
<reference evidence="2" key="1">
    <citation type="journal article" date="2020" name="mSystems">
        <title>Genome- and Community-Level Interaction Insights into Carbon Utilization and Element Cycling Functions of Hydrothermarchaeota in Hydrothermal Sediment.</title>
        <authorList>
            <person name="Zhou Z."/>
            <person name="Liu Y."/>
            <person name="Xu W."/>
            <person name="Pan J."/>
            <person name="Luo Z.H."/>
            <person name="Li M."/>
        </authorList>
    </citation>
    <scope>NUCLEOTIDE SEQUENCE [LARGE SCALE GENOMIC DNA]</scope>
    <source>
        <strain evidence="2">SpSt-503</strain>
    </source>
</reference>
<feature type="binding site" evidence="1">
    <location>
        <begin position="142"/>
        <end position="143"/>
    </location>
    <ligand>
        <name>S-adenosyl-L-methionine</name>
        <dbReference type="ChEBI" id="CHEBI:59789"/>
    </ligand>
</feature>
<organism evidence="2">
    <name type="scientific">Gracilinema caldarium</name>
    <dbReference type="NCBI Taxonomy" id="215591"/>
    <lineage>
        <taxon>Bacteria</taxon>
        <taxon>Pseudomonadati</taxon>
        <taxon>Spirochaetota</taxon>
        <taxon>Spirochaetia</taxon>
        <taxon>Spirochaetales</taxon>
        <taxon>Breznakiellaceae</taxon>
        <taxon>Gracilinema</taxon>
    </lineage>
</organism>
<comment type="caution">
    <text evidence="2">The sequence shown here is derived from an EMBL/GenBank/DDBJ whole genome shotgun (WGS) entry which is preliminary data.</text>
</comment>
<sequence>MLGYRHAFHAGNHADIVKHFLLYHSLEYLIQKDVPILYVDTHAGSGAYSLHSGYAAQNEEWQGGYQRLMDFTGPIPQSIQKFKDFLQKCINDLGLYPGSPLIADRILREKDRRVFFELHPADYKALKETFEQAQQVSVFESDGFTGLKGLLPPPSRRACIFMDPSYELSSDYDKVLASVQEGLRRFATGTYMIWYPLLAKEAARALPASLLSLYQGNRLFVEIQTEPEKERGMFGSGLVVINPPWSLQQLIPEAIPVLAQILTEIPGDPEQAYRFQFFT</sequence>